<proteinExistence type="predicted"/>
<dbReference type="Pfam" id="PF14381">
    <property type="entry name" value="EDR1_CTR1_ARMC3_pept"/>
    <property type="match status" value="1"/>
</dbReference>
<dbReference type="OrthoDB" id="7537227at2759"/>
<name>A0A8X7VFM7_BRACI</name>
<evidence type="ECO:0000313" key="2">
    <source>
        <dbReference type="EMBL" id="KAG2310457.1"/>
    </source>
</evidence>
<accession>A0A8X7VFM7</accession>
<dbReference type="AlphaFoldDB" id="A0A8X7VFM7"/>
<dbReference type="Proteomes" id="UP000886595">
    <property type="component" value="Unassembled WGS sequence"/>
</dbReference>
<comment type="caution">
    <text evidence="2">The sequence shown here is derived from an EMBL/GenBank/DDBJ whole genome shotgun (WGS) entry which is preliminary data.</text>
</comment>
<keyword evidence="3" id="KW-1185">Reference proteome</keyword>
<dbReference type="EMBL" id="JAAMPC010000005">
    <property type="protein sequence ID" value="KAG2310457.1"/>
    <property type="molecule type" value="Genomic_DNA"/>
</dbReference>
<gene>
    <name evidence="2" type="ORF">Bca52824_022014</name>
</gene>
<sequence length="116" mass="13271">MQIQLSNGITSNSVSQGKMPCLWFLRFVWDLQAISVSDNVDYEVILVNQLIDHELQEQKKRTSILLLECPESRLCSWSDLSDLTKKIADIVVEHMGGPVEDADEALRRWMHDASKL</sequence>
<evidence type="ECO:0000259" key="1">
    <source>
        <dbReference type="Pfam" id="PF14381"/>
    </source>
</evidence>
<dbReference type="InterPro" id="IPR055164">
    <property type="entry name" value="EDR1/CTR1/ARMC3-like_pept-like"/>
</dbReference>
<evidence type="ECO:0000313" key="3">
    <source>
        <dbReference type="Proteomes" id="UP000886595"/>
    </source>
</evidence>
<organism evidence="2 3">
    <name type="scientific">Brassica carinata</name>
    <name type="common">Ethiopian mustard</name>
    <name type="synonym">Abyssinian cabbage</name>
    <dbReference type="NCBI Taxonomy" id="52824"/>
    <lineage>
        <taxon>Eukaryota</taxon>
        <taxon>Viridiplantae</taxon>
        <taxon>Streptophyta</taxon>
        <taxon>Embryophyta</taxon>
        <taxon>Tracheophyta</taxon>
        <taxon>Spermatophyta</taxon>
        <taxon>Magnoliopsida</taxon>
        <taxon>eudicotyledons</taxon>
        <taxon>Gunneridae</taxon>
        <taxon>Pentapetalae</taxon>
        <taxon>rosids</taxon>
        <taxon>malvids</taxon>
        <taxon>Brassicales</taxon>
        <taxon>Brassicaceae</taxon>
        <taxon>Brassiceae</taxon>
        <taxon>Brassica</taxon>
    </lineage>
</organism>
<protein>
    <recommendedName>
        <fullName evidence="1">EDR1/CTR1/ARMC3-like peptidase-like domain-containing protein</fullName>
    </recommendedName>
</protein>
<reference evidence="2 3" key="1">
    <citation type="submission" date="2020-02" db="EMBL/GenBank/DDBJ databases">
        <authorList>
            <person name="Ma Q."/>
            <person name="Huang Y."/>
            <person name="Song X."/>
            <person name="Pei D."/>
        </authorList>
    </citation>
    <scope>NUCLEOTIDE SEQUENCE [LARGE SCALE GENOMIC DNA]</scope>
    <source>
        <strain evidence="2">Sxm20200214</strain>
        <tissue evidence="2">Leaf</tissue>
    </source>
</reference>
<feature type="domain" description="EDR1/CTR1/ARMC3-like peptidase-like" evidence="1">
    <location>
        <begin position="10"/>
        <end position="115"/>
    </location>
</feature>